<keyword evidence="2" id="KW-1185">Reference proteome</keyword>
<proteinExistence type="predicted"/>
<reference evidence="2" key="1">
    <citation type="submission" date="2016-01" db="EMBL/GenBank/DDBJ databases">
        <authorList>
            <person name="Mitreva M."/>
            <person name="Pepin K.H."/>
            <person name="Mihindukulasuriya K.A."/>
            <person name="Fulton R."/>
            <person name="Fronick C."/>
            <person name="O'Laughlin M."/>
            <person name="Miner T."/>
            <person name="Herter B."/>
            <person name="Rosa B.A."/>
            <person name="Cordes M."/>
            <person name="Tomlinson C."/>
            <person name="Wollam A."/>
            <person name="Palsikar V.B."/>
            <person name="Mardis E.R."/>
            <person name="Wilson R.K."/>
        </authorList>
    </citation>
    <scope>NUCLEOTIDE SEQUENCE [LARGE SCALE GENOMIC DNA]</scope>
    <source>
        <strain evidence="2">DNF00019</strain>
    </source>
</reference>
<comment type="caution">
    <text evidence="1">The sequence shown here is derived from an EMBL/GenBank/DDBJ whole genome shotgun (WGS) entry which is preliminary data.</text>
</comment>
<dbReference type="AlphaFoldDB" id="A0A133XTU0"/>
<dbReference type="Proteomes" id="UP000070675">
    <property type="component" value="Unassembled WGS sequence"/>
</dbReference>
<dbReference type="PATRIC" id="fig|1393034.3.peg.896"/>
<dbReference type="STRING" id="1393034.HMPREF3192_00934"/>
<gene>
    <name evidence="1" type="ORF">HMPREF3192_00934</name>
</gene>
<dbReference type="RefSeq" id="WP_066305649.1">
    <property type="nucleotide sequence ID" value="NZ_KQ959496.1"/>
</dbReference>
<name>A0A133XTU0_9ACTN</name>
<evidence type="ECO:0000313" key="2">
    <source>
        <dbReference type="Proteomes" id="UP000070675"/>
    </source>
</evidence>
<accession>A0A133XTU0</accession>
<evidence type="ECO:0008006" key="3">
    <source>
        <dbReference type="Google" id="ProtNLM"/>
    </source>
</evidence>
<dbReference type="EMBL" id="LSCR01000016">
    <property type="protein sequence ID" value="KXB34382.1"/>
    <property type="molecule type" value="Genomic_DNA"/>
</dbReference>
<protein>
    <recommendedName>
        <fullName evidence="3">Phage head-tail adaptor</fullName>
    </recommendedName>
</protein>
<sequence length="114" mass="12516">MRPKMKLYVRLQASAGKDRLGNKVHEHAQSTAVDGCLFAPGISQDLAASKPEGVKVSATVFFPRGWSSRLRGALVSTDEKRWLKVVGDPLEYPCEMLPKGFPYSCAVMLEAYDG</sequence>
<evidence type="ECO:0000313" key="1">
    <source>
        <dbReference type="EMBL" id="KXB34382.1"/>
    </source>
</evidence>
<organism evidence="1 2">
    <name type="scientific">Atopobium deltae</name>
    <dbReference type="NCBI Taxonomy" id="1393034"/>
    <lineage>
        <taxon>Bacteria</taxon>
        <taxon>Bacillati</taxon>
        <taxon>Actinomycetota</taxon>
        <taxon>Coriobacteriia</taxon>
        <taxon>Coriobacteriales</taxon>
        <taxon>Atopobiaceae</taxon>
        <taxon>Atopobium</taxon>
    </lineage>
</organism>
<dbReference type="OrthoDB" id="3194826at2"/>